<evidence type="ECO:0000313" key="3">
    <source>
        <dbReference type="Proteomes" id="UP001054854"/>
    </source>
</evidence>
<organism evidence="2 3">
    <name type="scientific">Streptomyces hygroscopicus</name>
    <dbReference type="NCBI Taxonomy" id="1912"/>
    <lineage>
        <taxon>Bacteria</taxon>
        <taxon>Bacillati</taxon>
        <taxon>Actinomycetota</taxon>
        <taxon>Actinomycetes</taxon>
        <taxon>Kitasatosporales</taxon>
        <taxon>Streptomycetaceae</taxon>
        <taxon>Streptomyces</taxon>
        <taxon>Streptomyces violaceusniger group</taxon>
    </lineage>
</organism>
<feature type="region of interest" description="Disordered" evidence="1">
    <location>
        <begin position="69"/>
        <end position="108"/>
    </location>
</feature>
<accession>A0ABQ3UDQ2</accession>
<evidence type="ECO:0000313" key="2">
    <source>
        <dbReference type="EMBL" id="GHJ33729.1"/>
    </source>
</evidence>
<feature type="region of interest" description="Disordered" evidence="1">
    <location>
        <begin position="1"/>
        <end position="32"/>
    </location>
</feature>
<reference evidence="2" key="1">
    <citation type="submission" date="2024-05" db="EMBL/GenBank/DDBJ databases">
        <title>Whole genome shotgun sequence of Streptomyces hygroscopicus NBRC 113678.</title>
        <authorList>
            <person name="Komaki H."/>
            <person name="Tamura T."/>
        </authorList>
    </citation>
    <scope>NUCLEOTIDE SEQUENCE</scope>
    <source>
        <strain evidence="2">N11-34</strain>
    </source>
</reference>
<dbReference type="Proteomes" id="UP001054854">
    <property type="component" value="Unassembled WGS sequence"/>
</dbReference>
<sequence length="108" mass="11313">MSLPWWLRLKDGEDGEDGEDGAGWTAPSGPPSVDCRPIRVRASEVGPAGTAWDIQVLTCWDAGRGAASLGRPAPSDMAERCERGASAGTRSPRGVYQQNKEATASGDA</sequence>
<gene>
    <name evidence="2" type="ORF">TPA0910_81620</name>
</gene>
<proteinExistence type="predicted"/>
<dbReference type="EMBL" id="BNEK01000005">
    <property type="protein sequence ID" value="GHJ33729.1"/>
    <property type="molecule type" value="Genomic_DNA"/>
</dbReference>
<keyword evidence="3" id="KW-1185">Reference proteome</keyword>
<comment type="caution">
    <text evidence="2">The sequence shown here is derived from an EMBL/GenBank/DDBJ whole genome shotgun (WGS) entry which is preliminary data.</text>
</comment>
<name>A0ABQ3UDQ2_STRHY</name>
<evidence type="ECO:0000256" key="1">
    <source>
        <dbReference type="SAM" id="MobiDB-lite"/>
    </source>
</evidence>
<protein>
    <submittedName>
        <fullName evidence="2">Uncharacterized protein</fullName>
    </submittedName>
</protein>